<feature type="non-terminal residue" evidence="2">
    <location>
        <position position="1"/>
    </location>
</feature>
<evidence type="ECO:0000313" key="2">
    <source>
        <dbReference type="EMBL" id="OZG07235.1"/>
    </source>
</evidence>
<name>A0A261BC02_CAERE</name>
<protein>
    <submittedName>
        <fullName evidence="2">Uncharacterized protein</fullName>
    </submittedName>
</protein>
<gene>
    <name evidence="2" type="ORF">FL82_00410</name>
    <name evidence="1" type="ORF">GCK72_023661</name>
</gene>
<accession>A0A261BC02</accession>
<reference evidence="1 4" key="3">
    <citation type="submission" date="2019-12" db="EMBL/GenBank/DDBJ databases">
        <title>Chromosome-level assembly of the Caenorhabditis remanei genome.</title>
        <authorList>
            <person name="Teterina A.A."/>
            <person name="Willis J.H."/>
            <person name="Phillips P.C."/>
        </authorList>
    </citation>
    <scope>NUCLEOTIDE SEQUENCE [LARGE SCALE GENOMIC DNA]</scope>
    <source>
        <strain evidence="1 4">PX506</strain>
        <tissue evidence="1">Whole organism</tissue>
    </source>
</reference>
<reference evidence="2" key="2">
    <citation type="submission" date="2017-08" db="EMBL/GenBank/DDBJ databases">
        <authorList>
            <person name="de Groot N.N."/>
        </authorList>
    </citation>
    <scope>NUCLEOTIDE SEQUENCE [LARGE SCALE GENOMIC DNA]</scope>
    <source>
        <strain evidence="2">PX439</strain>
    </source>
</reference>
<evidence type="ECO:0000313" key="1">
    <source>
        <dbReference type="EMBL" id="KAF1747200.1"/>
    </source>
</evidence>
<comment type="caution">
    <text evidence="2">The sequence shown here is derived from an EMBL/GenBank/DDBJ whole genome shotgun (WGS) entry which is preliminary data.</text>
</comment>
<sequence>MAGNYLVTPHSKDPIHQMEAQEEVRIEIYPSIGTVEHVSFYTRFKKFIVNTVANMICGVANHPYNFFVKNAAPENMQTVQITLDFPPV</sequence>
<proteinExistence type="predicted"/>
<dbReference type="AlphaFoldDB" id="A0A261BC02"/>
<dbReference type="EMBL" id="NMWX01000001">
    <property type="protein sequence ID" value="OZG07235.1"/>
    <property type="molecule type" value="Genomic_DNA"/>
</dbReference>
<evidence type="ECO:0000313" key="4">
    <source>
        <dbReference type="Proteomes" id="UP000483820"/>
    </source>
</evidence>
<evidence type="ECO:0000313" key="3">
    <source>
        <dbReference type="Proteomes" id="UP000216624"/>
    </source>
</evidence>
<dbReference type="Proteomes" id="UP000216624">
    <property type="component" value="Unassembled WGS sequence"/>
</dbReference>
<dbReference type="EMBL" id="WUAV01000006">
    <property type="protein sequence ID" value="KAF1747200.1"/>
    <property type="molecule type" value="Genomic_DNA"/>
</dbReference>
<organism evidence="2 3">
    <name type="scientific">Caenorhabditis remanei</name>
    <name type="common">Caenorhabditis vulgaris</name>
    <dbReference type="NCBI Taxonomy" id="31234"/>
    <lineage>
        <taxon>Eukaryota</taxon>
        <taxon>Metazoa</taxon>
        <taxon>Ecdysozoa</taxon>
        <taxon>Nematoda</taxon>
        <taxon>Chromadorea</taxon>
        <taxon>Rhabditida</taxon>
        <taxon>Rhabditina</taxon>
        <taxon>Rhabditomorpha</taxon>
        <taxon>Rhabditoidea</taxon>
        <taxon>Rhabditidae</taxon>
        <taxon>Peloderinae</taxon>
        <taxon>Caenorhabditis</taxon>
    </lineage>
</organism>
<dbReference type="Proteomes" id="UP000483820">
    <property type="component" value="Chromosome X"/>
</dbReference>
<keyword evidence="3" id="KW-1185">Reference proteome</keyword>
<reference evidence="3" key="1">
    <citation type="submission" date="2017-08" db="EMBL/GenBank/DDBJ databases">
        <authorList>
            <person name="Fierst J.L."/>
        </authorList>
    </citation>
    <scope>NUCLEOTIDE SEQUENCE [LARGE SCALE GENOMIC DNA]</scope>
    <source>
        <strain evidence="3">PX439</strain>
    </source>
</reference>